<evidence type="ECO:0000256" key="8">
    <source>
        <dbReference type="PIRNR" id="PIRNR000485"/>
    </source>
</evidence>
<comment type="function">
    <text evidence="7">Catalyzes the formation of phosphoribosylamine from phosphoribosylpyrophosphate (PRPP) and glutamine.</text>
</comment>
<keyword evidence="7 10" id="KW-0479">Metal-binding</keyword>
<keyword evidence="3 7" id="KW-0328">Glycosyltransferase</keyword>
<organism evidence="13 14">
    <name type="scientific">Anaerotalea alkaliphila</name>
    <dbReference type="NCBI Taxonomy" id="2662126"/>
    <lineage>
        <taxon>Bacteria</taxon>
        <taxon>Bacillati</taxon>
        <taxon>Bacillota</taxon>
        <taxon>Clostridia</taxon>
        <taxon>Eubacteriales</taxon>
        <taxon>Anaerotalea</taxon>
    </lineage>
</organism>
<comment type="cofactor">
    <cofactor evidence="7 11">
        <name>[4Fe-4S] cluster</name>
        <dbReference type="ChEBI" id="CHEBI:49883"/>
    </cofactor>
    <text evidence="7 11">Binds 1 [4Fe-4S] cluster per subunit.</text>
</comment>
<comment type="similarity">
    <text evidence="2 7 8">In the C-terminal section; belongs to the purine/pyrimidine phosphoribosyltransferase family.</text>
</comment>
<comment type="caution">
    <text evidence="13">The sequence shown here is derived from an EMBL/GenBank/DDBJ whole genome shotgun (WGS) entry which is preliminary data.</text>
</comment>
<dbReference type="GO" id="GO:0004044">
    <property type="term" value="F:amidophosphoribosyltransferase activity"/>
    <property type="evidence" value="ECO:0007669"/>
    <property type="project" value="UniProtKB-UniRule"/>
</dbReference>
<gene>
    <name evidence="7" type="primary">purF</name>
    <name evidence="13" type="ORF">GXN74_06130</name>
</gene>
<dbReference type="NCBIfam" id="TIGR01134">
    <property type="entry name" value="purF"/>
    <property type="match status" value="1"/>
</dbReference>
<comment type="cofactor">
    <cofactor evidence="7 10">
        <name>Mg(2+)</name>
        <dbReference type="ChEBI" id="CHEBI:18420"/>
    </cofactor>
    <text evidence="7 10">Binds 1 Mg(2+) ion per subunit.</text>
</comment>
<evidence type="ECO:0000313" key="14">
    <source>
        <dbReference type="Proteomes" id="UP000461585"/>
    </source>
</evidence>
<dbReference type="GO" id="GO:0051539">
    <property type="term" value="F:4 iron, 4 sulfur cluster binding"/>
    <property type="evidence" value="ECO:0007669"/>
    <property type="project" value="UniProtKB-KW"/>
</dbReference>
<keyword evidence="6 7" id="KW-0315">Glutamine amidotransferase</keyword>
<dbReference type="PIRSF" id="PIRSF000485">
    <property type="entry name" value="Amd_phspho_trans"/>
    <property type="match status" value="1"/>
</dbReference>
<feature type="active site" description="Nucleophile" evidence="7 9">
    <location>
        <position position="10"/>
    </location>
</feature>
<keyword evidence="5 7" id="KW-0658">Purine biosynthesis</keyword>
<dbReference type="UniPathway" id="UPA00074">
    <property type="reaction ID" value="UER00124"/>
</dbReference>
<evidence type="ECO:0000256" key="7">
    <source>
        <dbReference type="HAMAP-Rule" id="MF_01931"/>
    </source>
</evidence>
<feature type="binding site" evidence="7 10">
    <location>
        <position position="361"/>
    </location>
    <ligand>
        <name>Mg(2+)</name>
        <dbReference type="ChEBI" id="CHEBI:18420"/>
    </ligand>
</feature>
<dbReference type="CDD" id="cd06223">
    <property type="entry name" value="PRTases_typeI"/>
    <property type="match status" value="1"/>
</dbReference>
<evidence type="ECO:0000256" key="6">
    <source>
        <dbReference type="ARBA" id="ARBA00022962"/>
    </source>
</evidence>
<name>A0A7X5HVC3_9FIRM</name>
<dbReference type="CDD" id="cd00715">
    <property type="entry name" value="GPATase_N"/>
    <property type="match status" value="1"/>
</dbReference>
<dbReference type="Gene3D" id="3.40.50.2020">
    <property type="match status" value="1"/>
</dbReference>
<dbReference type="EMBL" id="JAAEEH010000013">
    <property type="protein sequence ID" value="NDL67315.1"/>
    <property type="molecule type" value="Genomic_DNA"/>
</dbReference>
<proteinExistence type="inferred from homology"/>
<sequence>MFDDKLQEECGVFGIYTNRESQVDTARMAYYGLFSLQHRGQESAGIAVNNSGTILYRKEMGMVNEIFDDVILDYLKGHSAIGHVRYSTSGDSLAENAQPLVIKYTKGHMALAHNGNLTNAKRLRAELEAQGTIFQTTTDSEVIAALLSRARIRHRNIEESLEEVMGVIRGAYALLVMTPKKLIAARDPLGMRPLVMGIKDGNYVFSSESCAFDTLGVKLVRDVEPGEIIIIDENGMRSMHVEGASKRSALCVFEYIYFARPDSVIEGLEVYKARYRAGEALAKEHPVEADVVIGVPDSGLAAAHGYSVASGIPQAGGFMKNRYVGRTFIQPNQVQRELGVHLKLNPIRSIVEGKRVVMIDDSIVRGTTSRHIVNLLREAGATEVHVRISSPPVKYSCYFGIDTPERKNLVASNHSIDEIREMICADSLGYISRESLLETCKEAKLQFCTACFSGDYPVKIEDEEARGCQ</sequence>
<accession>A0A7X5HVC3</accession>
<feature type="binding site" evidence="7 11">
    <location>
        <position position="451"/>
    </location>
    <ligand>
        <name>[4Fe-4S] cluster</name>
        <dbReference type="ChEBI" id="CHEBI:49883"/>
    </ligand>
</feature>
<comment type="catalytic activity">
    <reaction evidence="7 8">
        <text>5-phospho-beta-D-ribosylamine + L-glutamate + diphosphate = 5-phospho-alpha-D-ribose 1-diphosphate + L-glutamine + H2O</text>
        <dbReference type="Rhea" id="RHEA:14905"/>
        <dbReference type="ChEBI" id="CHEBI:15377"/>
        <dbReference type="ChEBI" id="CHEBI:29985"/>
        <dbReference type="ChEBI" id="CHEBI:33019"/>
        <dbReference type="ChEBI" id="CHEBI:58017"/>
        <dbReference type="ChEBI" id="CHEBI:58359"/>
        <dbReference type="ChEBI" id="CHEBI:58681"/>
        <dbReference type="EC" id="2.4.2.14"/>
    </reaction>
</comment>
<dbReference type="GO" id="GO:0009113">
    <property type="term" value="P:purine nucleobase biosynthetic process"/>
    <property type="evidence" value="ECO:0007669"/>
    <property type="project" value="UniProtKB-UniRule"/>
</dbReference>
<evidence type="ECO:0000313" key="13">
    <source>
        <dbReference type="EMBL" id="NDL67315.1"/>
    </source>
</evidence>
<keyword evidence="7 11" id="KW-0411">Iron-sulfur</keyword>
<dbReference type="AlphaFoldDB" id="A0A7X5HVC3"/>
<evidence type="ECO:0000256" key="1">
    <source>
        <dbReference type="ARBA" id="ARBA00005209"/>
    </source>
</evidence>
<evidence type="ECO:0000256" key="3">
    <source>
        <dbReference type="ARBA" id="ARBA00022676"/>
    </source>
</evidence>
<dbReference type="Proteomes" id="UP000461585">
    <property type="component" value="Unassembled WGS sequence"/>
</dbReference>
<keyword evidence="4 7" id="KW-0808">Transferase</keyword>
<feature type="binding site" evidence="7 11">
    <location>
        <position position="251"/>
    </location>
    <ligand>
        <name>[4Fe-4S] cluster</name>
        <dbReference type="ChEBI" id="CHEBI:49883"/>
    </ligand>
</feature>
<keyword evidence="7 10" id="KW-0460">Magnesium</keyword>
<comment type="pathway">
    <text evidence="1 7 8">Purine metabolism; IMP biosynthesis via de novo pathway; N(1)-(5-phospho-D-ribosyl)glycinamide from 5-phospho-alpha-D-ribose 1-diphosphate: step 1/2.</text>
</comment>
<dbReference type="HAMAP" id="MF_01931">
    <property type="entry name" value="PurF"/>
    <property type="match status" value="1"/>
</dbReference>
<feature type="binding site" evidence="7 11">
    <location>
        <position position="448"/>
    </location>
    <ligand>
        <name>[4Fe-4S] cluster</name>
        <dbReference type="ChEBI" id="CHEBI:49883"/>
    </ligand>
</feature>
<evidence type="ECO:0000256" key="11">
    <source>
        <dbReference type="PIRSR" id="PIRSR000485-3"/>
    </source>
</evidence>
<reference evidence="13 14" key="1">
    <citation type="submission" date="2020-01" db="EMBL/GenBank/DDBJ databases">
        <title>Anaeroalcalibacter tamaniensis gen. nov., sp. nov., moderately halophilic strictly anaerobic fermenter bacterium from mud volcano of Taman peninsula.</title>
        <authorList>
            <person name="Frolova A."/>
            <person name="Merkel A.Y."/>
            <person name="Slobodkin A.I."/>
        </authorList>
    </citation>
    <scope>NUCLEOTIDE SEQUENCE [LARGE SCALE GENOMIC DNA]</scope>
    <source>
        <strain evidence="13 14">F-3ap</strain>
    </source>
</reference>
<feature type="binding site" evidence="7 10">
    <location>
        <position position="360"/>
    </location>
    <ligand>
        <name>Mg(2+)</name>
        <dbReference type="ChEBI" id="CHEBI:18420"/>
    </ligand>
</feature>
<protein>
    <recommendedName>
        <fullName evidence="7">Amidophosphoribosyltransferase</fullName>
        <shortName evidence="7">ATase</shortName>
        <ecNumber evidence="7">2.4.2.14</ecNumber>
    </recommendedName>
    <alternativeName>
        <fullName evidence="7">Glutamine phosphoribosylpyrophosphate amidotransferase</fullName>
        <shortName evidence="7">GPATase</shortName>
    </alternativeName>
</protein>
<evidence type="ECO:0000256" key="9">
    <source>
        <dbReference type="PIRSR" id="PIRSR000485-1"/>
    </source>
</evidence>
<keyword evidence="7" id="KW-0004">4Fe-4S</keyword>
<dbReference type="SUPFAM" id="SSF56235">
    <property type="entry name" value="N-terminal nucleophile aminohydrolases (Ntn hydrolases)"/>
    <property type="match status" value="1"/>
</dbReference>
<keyword evidence="14" id="KW-1185">Reference proteome</keyword>
<keyword evidence="7 11" id="KW-0408">Iron</keyword>
<dbReference type="GO" id="GO:0000287">
    <property type="term" value="F:magnesium ion binding"/>
    <property type="evidence" value="ECO:0007669"/>
    <property type="project" value="UniProtKB-UniRule"/>
</dbReference>
<evidence type="ECO:0000256" key="2">
    <source>
        <dbReference type="ARBA" id="ARBA00010138"/>
    </source>
</evidence>
<evidence type="ECO:0000256" key="5">
    <source>
        <dbReference type="ARBA" id="ARBA00022755"/>
    </source>
</evidence>
<feature type="domain" description="Glutamine amidotransferase type-2" evidence="12">
    <location>
        <begin position="10"/>
        <end position="234"/>
    </location>
</feature>
<dbReference type="InterPro" id="IPR000836">
    <property type="entry name" value="PRTase_dom"/>
</dbReference>
<dbReference type="InterPro" id="IPR017932">
    <property type="entry name" value="GATase_2_dom"/>
</dbReference>
<dbReference type="PROSITE" id="PS51278">
    <property type="entry name" value="GATASE_TYPE_2"/>
    <property type="match status" value="1"/>
</dbReference>
<dbReference type="InterPro" id="IPR029057">
    <property type="entry name" value="PRTase-like"/>
</dbReference>
<feature type="binding site" evidence="7 11">
    <location>
        <position position="397"/>
    </location>
    <ligand>
        <name>[4Fe-4S] cluster</name>
        <dbReference type="ChEBI" id="CHEBI:49883"/>
    </ligand>
</feature>
<dbReference type="PANTHER" id="PTHR11907">
    <property type="entry name" value="AMIDOPHOSPHORIBOSYLTRANSFERASE"/>
    <property type="match status" value="1"/>
</dbReference>
<dbReference type="InterPro" id="IPR005854">
    <property type="entry name" value="PurF"/>
</dbReference>
<dbReference type="Pfam" id="PF13522">
    <property type="entry name" value="GATase_6"/>
    <property type="match status" value="1"/>
</dbReference>
<dbReference type="EC" id="2.4.2.14" evidence="7"/>
<evidence type="ECO:0000256" key="10">
    <source>
        <dbReference type="PIRSR" id="PIRSR000485-2"/>
    </source>
</evidence>
<dbReference type="GO" id="GO:0006189">
    <property type="term" value="P:'de novo' IMP biosynthetic process"/>
    <property type="evidence" value="ECO:0007669"/>
    <property type="project" value="UniProtKB-UniRule"/>
</dbReference>
<dbReference type="Gene3D" id="3.60.20.10">
    <property type="entry name" value="Glutamine Phosphoribosylpyrophosphate, subunit 1, domain 1"/>
    <property type="match status" value="1"/>
</dbReference>
<dbReference type="InterPro" id="IPR035584">
    <property type="entry name" value="PurF_N"/>
</dbReference>
<dbReference type="InterPro" id="IPR029055">
    <property type="entry name" value="Ntn_hydrolases_N"/>
</dbReference>
<evidence type="ECO:0000256" key="4">
    <source>
        <dbReference type="ARBA" id="ARBA00022679"/>
    </source>
</evidence>
<feature type="binding site" evidence="7 10">
    <location>
        <position position="298"/>
    </location>
    <ligand>
        <name>Mg(2+)</name>
        <dbReference type="ChEBI" id="CHEBI:18420"/>
    </ligand>
</feature>
<evidence type="ECO:0000259" key="12">
    <source>
        <dbReference type="PROSITE" id="PS51278"/>
    </source>
</evidence>
<dbReference type="SUPFAM" id="SSF53271">
    <property type="entry name" value="PRTase-like"/>
    <property type="match status" value="1"/>
</dbReference>
<dbReference type="RefSeq" id="WP_162370042.1">
    <property type="nucleotide sequence ID" value="NZ_JAAEEH010000013.1"/>
</dbReference>